<dbReference type="RefSeq" id="WP_007923338.1">
    <property type="nucleotide sequence ID" value="NZ_ADVG01000005.1"/>
</dbReference>
<dbReference type="PROSITE" id="PS50006">
    <property type="entry name" value="FHA_DOMAIN"/>
    <property type="match status" value="2"/>
</dbReference>
<protein>
    <submittedName>
        <fullName evidence="5">FHA domain containing protein</fullName>
    </submittedName>
</protein>
<reference evidence="5 6" key="1">
    <citation type="journal article" date="2011" name="Stand. Genomic Sci.">
        <title>Non-contiguous finished genome sequence and contextual data of the filamentous soil bacterium Ktedonobacter racemifer type strain (SOSP1-21).</title>
        <authorList>
            <person name="Chang Y.J."/>
            <person name="Land M."/>
            <person name="Hauser L."/>
            <person name="Chertkov O."/>
            <person name="Del Rio T.G."/>
            <person name="Nolan M."/>
            <person name="Copeland A."/>
            <person name="Tice H."/>
            <person name="Cheng J.F."/>
            <person name="Lucas S."/>
            <person name="Han C."/>
            <person name="Goodwin L."/>
            <person name="Pitluck S."/>
            <person name="Ivanova N."/>
            <person name="Ovchinikova G."/>
            <person name="Pati A."/>
            <person name="Chen A."/>
            <person name="Palaniappan K."/>
            <person name="Mavromatis K."/>
            <person name="Liolios K."/>
            <person name="Brettin T."/>
            <person name="Fiebig A."/>
            <person name="Rohde M."/>
            <person name="Abt B."/>
            <person name="Goker M."/>
            <person name="Detter J.C."/>
            <person name="Woyke T."/>
            <person name="Bristow J."/>
            <person name="Eisen J.A."/>
            <person name="Markowitz V."/>
            <person name="Hugenholtz P."/>
            <person name="Kyrpides N.C."/>
            <person name="Klenk H.P."/>
            <person name="Lapidus A."/>
        </authorList>
    </citation>
    <scope>NUCLEOTIDE SEQUENCE [LARGE SCALE GENOMIC DNA]</scope>
    <source>
        <strain evidence="6">DSM 44963</strain>
    </source>
</reference>
<dbReference type="eggNOG" id="COG1251">
    <property type="taxonomic scope" value="Bacteria"/>
</dbReference>
<dbReference type="Pfam" id="PF07992">
    <property type="entry name" value="Pyr_redox_2"/>
    <property type="match status" value="1"/>
</dbReference>
<dbReference type="InterPro" id="IPR050260">
    <property type="entry name" value="FAD-bd_OxRdtase"/>
</dbReference>
<evidence type="ECO:0000256" key="3">
    <source>
        <dbReference type="ARBA" id="ARBA00022827"/>
    </source>
</evidence>
<dbReference type="EMBL" id="ADVG01000005">
    <property type="protein sequence ID" value="EFH80625.1"/>
    <property type="molecule type" value="Genomic_DNA"/>
</dbReference>
<comment type="cofactor">
    <cofactor evidence="1">
        <name>FAD</name>
        <dbReference type="ChEBI" id="CHEBI:57692"/>
    </cofactor>
</comment>
<dbReference type="InterPro" id="IPR016156">
    <property type="entry name" value="FAD/NAD-linked_Rdtase_dimer_sf"/>
</dbReference>
<dbReference type="Proteomes" id="UP000004508">
    <property type="component" value="Unassembled WGS sequence"/>
</dbReference>
<feature type="domain" description="FHA" evidence="4">
    <location>
        <begin position="671"/>
        <end position="726"/>
    </location>
</feature>
<dbReference type="OrthoDB" id="9792592at2"/>
<dbReference type="Pfam" id="PF00498">
    <property type="entry name" value="FHA"/>
    <property type="match status" value="2"/>
</dbReference>
<dbReference type="InterPro" id="IPR008984">
    <property type="entry name" value="SMAD_FHA_dom_sf"/>
</dbReference>
<accession>D6U6L4</accession>
<evidence type="ECO:0000256" key="2">
    <source>
        <dbReference type="ARBA" id="ARBA00022630"/>
    </source>
</evidence>
<evidence type="ECO:0000313" key="5">
    <source>
        <dbReference type="EMBL" id="EFH80625.1"/>
    </source>
</evidence>
<dbReference type="STRING" id="485913.Krac_1240"/>
<evidence type="ECO:0000256" key="1">
    <source>
        <dbReference type="ARBA" id="ARBA00001974"/>
    </source>
</evidence>
<dbReference type="PRINTS" id="PR00368">
    <property type="entry name" value="FADPNR"/>
</dbReference>
<proteinExistence type="predicted"/>
<evidence type="ECO:0000313" key="6">
    <source>
        <dbReference type="Proteomes" id="UP000004508"/>
    </source>
</evidence>
<dbReference type="InterPro" id="IPR000253">
    <property type="entry name" value="FHA_dom"/>
</dbReference>
<dbReference type="InterPro" id="IPR023753">
    <property type="entry name" value="FAD/NAD-binding_dom"/>
</dbReference>
<dbReference type="Gene3D" id="2.60.200.20">
    <property type="match status" value="2"/>
</dbReference>
<feature type="domain" description="FHA" evidence="4">
    <location>
        <begin position="489"/>
        <end position="538"/>
    </location>
</feature>
<dbReference type="CDD" id="cd00060">
    <property type="entry name" value="FHA"/>
    <property type="match status" value="2"/>
</dbReference>
<dbReference type="InParanoid" id="D6U6L4"/>
<evidence type="ECO:0000259" key="4">
    <source>
        <dbReference type="PROSITE" id="PS50006"/>
    </source>
</evidence>
<dbReference type="InterPro" id="IPR036188">
    <property type="entry name" value="FAD/NAD-bd_sf"/>
</dbReference>
<organism evidence="5 6">
    <name type="scientific">Ktedonobacter racemifer DSM 44963</name>
    <dbReference type="NCBI Taxonomy" id="485913"/>
    <lineage>
        <taxon>Bacteria</taxon>
        <taxon>Bacillati</taxon>
        <taxon>Chloroflexota</taxon>
        <taxon>Ktedonobacteria</taxon>
        <taxon>Ktedonobacterales</taxon>
        <taxon>Ktedonobacteraceae</taxon>
        <taxon>Ktedonobacter</taxon>
    </lineage>
</organism>
<dbReference type="SMART" id="SM00240">
    <property type="entry name" value="FHA"/>
    <property type="match status" value="2"/>
</dbReference>
<dbReference type="PANTHER" id="PTHR43429:SF3">
    <property type="entry name" value="NITRITE REDUCTASE [NAD(P)H]"/>
    <property type="match status" value="1"/>
</dbReference>
<keyword evidence="3" id="KW-0274">FAD</keyword>
<name>D6U6L4_KTERA</name>
<keyword evidence="6" id="KW-1185">Reference proteome</keyword>
<comment type="caution">
    <text evidence="5">The sequence shown here is derived from an EMBL/GenBank/DDBJ whole genome shotgun (WGS) entry which is preliminary data.</text>
</comment>
<keyword evidence="2" id="KW-0285">Flavoprotein</keyword>
<dbReference type="Gene3D" id="3.30.390.30">
    <property type="match status" value="1"/>
</dbReference>
<dbReference type="SUPFAM" id="SSF49879">
    <property type="entry name" value="SMAD/FHA domain"/>
    <property type="match status" value="2"/>
</dbReference>
<gene>
    <name evidence="5" type="ORF">Krac_1240</name>
</gene>
<dbReference type="PRINTS" id="PR00411">
    <property type="entry name" value="PNDRDTASEI"/>
</dbReference>
<dbReference type="AlphaFoldDB" id="D6U6L4"/>
<sequence length="813" mass="87585">MATQQAYVIIGNGIAGATAAEVIRAEDRAAEITVVAEEPTPVFYRPALKDYLGGKIREEKLWARPISFYPDRHIRFVTDRVMAIRPGEHTLALRSGATLAYSRLLLAHGARATSLTCPGVDLAGVTTLRTVADYQRVLVRLNNARRIVVVGSGTLALESIETLRHRGYEVTHLLRRRTLWSEVLDPVASDLVLQQERREGVDVRTEQEIAEVCGQNGQVTGVITTTGQHIPCEIVLLGIGIEPIIDFVKSAGIACGRGVKVDGAMRTNVPDIFAAGDLIETADPITGKARVIGQWYPSVQQARAAAYSMLDLLDTEHLFRFGNFYNATFLYGLDFASVGISTVPRGEKNYQELVADPQPRHYQKVILKQGVPVGMVALGDRRSVLTYKRAIDHSVNLSPVVSRLFAPDFHLGAWLDTQGVPPPLLGVNREGAVAVQRMAYATGVVPEVKPATDKPGTAPTLREARLVPVNPLSITPPLTDTYLSQTRVVTIGRLEGSSLVINHNTISRRHAEISYANGQYVLRDLGSKNGTQVNEQRVVPNSLTVIAPENQVQFGSVKFALKLQTVDPAESVLLNKEQKQAFFNATPGSAANILTFSSAIAGVGEQTVIHAPVPALSQGQPVLASDGSLSLPGVATPLPANLLAPLRQGPALVCVLNGHPLVFALPLERQVTIGREQGNDITLQEMSISRKHAAIFPGPDGLNGLNSFYIRDLQSGNGVRVNHHKITSVYPLTHEAAVELGNVRAYFLNYQQPRSPLPVRGGGKGIPVMQAVAVPGSEPVRAGTAAKTAYCRQCGASLVSPQARFCPSCGSPQ</sequence>
<dbReference type="Gene3D" id="3.50.50.60">
    <property type="entry name" value="FAD/NAD(P)-binding domain"/>
    <property type="match status" value="2"/>
</dbReference>
<dbReference type="GO" id="GO:0016491">
    <property type="term" value="F:oxidoreductase activity"/>
    <property type="evidence" value="ECO:0007669"/>
    <property type="project" value="InterPro"/>
</dbReference>
<dbReference type="PANTHER" id="PTHR43429">
    <property type="entry name" value="PYRIDINE NUCLEOTIDE-DISULFIDE OXIDOREDUCTASE DOMAIN-CONTAINING"/>
    <property type="match status" value="1"/>
</dbReference>
<dbReference type="SUPFAM" id="SSF51905">
    <property type="entry name" value="FAD/NAD(P)-binding domain"/>
    <property type="match status" value="1"/>
</dbReference>